<reference evidence="2" key="2">
    <citation type="submission" date="2011-02" db="EMBL/GenBank/DDBJ databases">
        <authorList>
            <person name="MacLean D."/>
        </authorList>
    </citation>
    <scope>NUCLEOTIDE SEQUENCE</scope>
</reference>
<proteinExistence type="predicted"/>
<organism evidence="2">
    <name type="scientific">Albugo laibachii Nc14</name>
    <dbReference type="NCBI Taxonomy" id="890382"/>
    <lineage>
        <taxon>Eukaryota</taxon>
        <taxon>Sar</taxon>
        <taxon>Stramenopiles</taxon>
        <taxon>Oomycota</taxon>
        <taxon>Peronosporomycetes</taxon>
        <taxon>Albuginales</taxon>
        <taxon>Albuginaceae</taxon>
        <taxon>Albugo</taxon>
    </lineage>
</organism>
<gene>
    <name evidence="2" type="primary">AlNc14C112G6424</name>
    <name evidence="2" type="ORF">ALNC14_072510</name>
</gene>
<evidence type="ECO:0000256" key="1">
    <source>
        <dbReference type="SAM" id="Coils"/>
    </source>
</evidence>
<feature type="coiled-coil region" evidence="1">
    <location>
        <begin position="200"/>
        <end position="227"/>
    </location>
</feature>
<dbReference type="PANTHER" id="PTHR47026">
    <property type="entry name" value="PIGMENTOSA GTPASE REGULATOR-LIKE PROTEIN, PUTATIVE-RELATED"/>
    <property type="match status" value="1"/>
</dbReference>
<reference evidence="2" key="1">
    <citation type="journal article" date="2011" name="PLoS Biol.">
        <title>Gene gain and loss during evolution of obligate parasitism in the white rust pathogen of Arabidopsis thaliana.</title>
        <authorList>
            <person name="Kemen E."/>
            <person name="Gardiner A."/>
            <person name="Schultz-Larsen T."/>
            <person name="Kemen A.C."/>
            <person name="Balmuth A.L."/>
            <person name="Robert-Seilaniantz A."/>
            <person name="Bailey K."/>
            <person name="Holub E."/>
            <person name="Studholme D.J."/>
            <person name="Maclean D."/>
            <person name="Jones J.D."/>
        </authorList>
    </citation>
    <scope>NUCLEOTIDE SEQUENCE</scope>
</reference>
<dbReference type="HOGENOM" id="CLU_748894_0_0_1"/>
<name>F0WIM3_9STRA</name>
<keyword evidence="1" id="KW-0175">Coiled coil</keyword>
<dbReference type="AlphaFoldDB" id="F0WIM3"/>
<evidence type="ECO:0000313" key="2">
    <source>
        <dbReference type="EMBL" id="CCA21108.1"/>
    </source>
</evidence>
<dbReference type="EMBL" id="FR824157">
    <property type="protein sequence ID" value="CCA21108.1"/>
    <property type="molecule type" value="Genomic_DNA"/>
</dbReference>
<dbReference type="PANTHER" id="PTHR47026:SF2">
    <property type="entry name" value="FLAGELLAR ASSOCIATED PROTEIN"/>
    <property type="match status" value="1"/>
</dbReference>
<accession>F0WIM3</accession>
<protein>
    <submittedName>
        <fullName evidence="2">Uncharacterized protein AlNc14C112G6424</fullName>
    </submittedName>
</protein>
<sequence>MAGSCCRPSTMLDLGQGYRSGEKQNQACCISRSVIRSKNIIATLKIREETIEHVLNAAMVTKVANDIVPELECCGGALVLSLLAAIATLLLATEWLVSHGSDNRYRSSTKPPDVHSKNILAFMSEDIEDAAVVDFLRILDEHQKMCERQGKYVEAQVAKNRLQELKFHEKTRRKEAIRSRQIAERLGVEEAHMLELSQFKEAWDRKIQDYQDNVERLEGNIKEKHQNELLAYQEKLTDSQPKLKYSKDLLNLRRIEERLVRAKDYTEAHKIKSKADALETWEMTKWQQDKMQGLVQKEFNFKTRQKQDTEALQKRVKAGRGELDKQRQVDLERLLQRYQNVKAELQQQQNLERVRFERFAPLSIQSTLKK</sequence>